<sequence length="82" mass="8922">MLILTAIGAGGLVQVKVVNADEQVSMKDGTILHAWCWSFNTIKDNVQAIKDAGYTSVQTSPINTVVAGEGGNKSLKNWYYQY</sequence>
<protein>
    <recommendedName>
        <fullName evidence="3">Alpha-amylase</fullName>
    </recommendedName>
</protein>
<gene>
    <name evidence="1" type="ORF">HMPREF0819_0981</name>
</gene>
<evidence type="ECO:0008006" key="3">
    <source>
        <dbReference type="Google" id="ProtNLM"/>
    </source>
</evidence>
<comment type="caution">
    <text evidence="1">The sequence shown here is derived from an EMBL/GenBank/DDBJ whole genome shotgun (WGS) entry which is preliminary data.</text>
</comment>
<dbReference type="Gene3D" id="3.20.20.80">
    <property type="entry name" value="Glycosidases"/>
    <property type="match status" value="1"/>
</dbReference>
<evidence type="ECO:0000313" key="2">
    <source>
        <dbReference type="Proteomes" id="UP000005699"/>
    </source>
</evidence>
<dbReference type="eggNOG" id="COG0366">
    <property type="taxonomic scope" value="Bacteria"/>
</dbReference>
<dbReference type="SUPFAM" id="SSF51445">
    <property type="entry name" value="(Trans)glycosidases"/>
    <property type="match status" value="1"/>
</dbReference>
<accession>E8JPQ8</accession>
<dbReference type="EMBL" id="AEVB01000029">
    <property type="protein sequence ID" value="EFW88838.1"/>
    <property type="molecule type" value="Genomic_DNA"/>
</dbReference>
<dbReference type="InterPro" id="IPR017853">
    <property type="entry name" value="GH"/>
</dbReference>
<evidence type="ECO:0000313" key="1">
    <source>
        <dbReference type="EMBL" id="EFW88838.1"/>
    </source>
</evidence>
<organism evidence="1 2">
    <name type="scientific">Streptococcus equinus ATCC 9812</name>
    <dbReference type="NCBI Taxonomy" id="525379"/>
    <lineage>
        <taxon>Bacteria</taxon>
        <taxon>Bacillati</taxon>
        <taxon>Bacillota</taxon>
        <taxon>Bacilli</taxon>
        <taxon>Lactobacillales</taxon>
        <taxon>Streptococcaceae</taxon>
        <taxon>Streptococcus</taxon>
    </lineage>
</organism>
<proteinExistence type="predicted"/>
<dbReference type="HOGENOM" id="CLU_2556799_0_0_9"/>
<dbReference type="Proteomes" id="UP000005699">
    <property type="component" value="Unassembled WGS sequence"/>
</dbReference>
<reference evidence="1 2" key="1">
    <citation type="submission" date="2010-12" db="EMBL/GenBank/DDBJ databases">
        <authorList>
            <person name="Muzny D."/>
            <person name="Qin X."/>
            <person name="Deng J."/>
            <person name="Jiang H."/>
            <person name="Liu Y."/>
            <person name="Qu J."/>
            <person name="Song X.-Z."/>
            <person name="Zhang L."/>
            <person name="Thornton R."/>
            <person name="Coyle M."/>
            <person name="Francisco L."/>
            <person name="Jackson L."/>
            <person name="Javaid M."/>
            <person name="Korchina V."/>
            <person name="Kovar C."/>
            <person name="Mata R."/>
            <person name="Mathew T."/>
            <person name="Ngo R."/>
            <person name="Nguyen L."/>
            <person name="Nguyen N."/>
            <person name="Okwuonu G."/>
            <person name="Ongeri F."/>
            <person name="Pham C."/>
            <person name="Simmons D."/>
            <person name="Wilczek-Boney K."/>
            <person name="Hale W."/>
            <person name="Jakkamsetti A."/>
            <person name="Pham P."/>
            <person name="Ruth R."/>
            <person name="San Lucas F."/>
            <person name="Warren J."/>
            <person name="Zhang J."/>
            <person name="Zhao Z."/>
            <person name="Zhou C."/>
            <person name="Zhu D."/>
            <person name="Lee S."/>
            <person name="Bess C."/>
            <person name="Blankenburg K."/>
            <person name="Forbes L."/>
            <person name="Fu Q."/>
            <person name="Gubbala S."/>
            <person name="Hirani K."/>
            <person name="Jayaseelan J.C."/>
            <person name="Lara F."/>
            <person name="Munidasa M."/>
            <person name="Palculict T."/>
            <person name="Patil S."/>
            <person name="Pu L.-L."/>
            <person name="Saada N."/>
            <person name="Tang L."/>
            <person name="Weissenberger G."/>
            <person name="Zhu Y."/>
            <person name="Hemphill L."/>
            <person name="Shang Y."/>
            <person name="Youmans B."/>
            <person name="Ayvaz T."/>
            <person name="Ross M."/>
            <person name="Santibanez J."/>
            <person name="Aqrawi P."/>
            <person name="Gross S."/>
            <person name="Joshi V."/>
            <person name="Fowler G."/>
            <person name="Nazareth L."/>
            <person name="Reid J."/>
            <person name="Worley K."/>
            <person name="Petrosino J."/>
            <person name="Highlander S."/>
            <person name="Gibbs R."/>
        </authorList>
    </citation>
    <scope>NUCLEOTIDE SEQUENCE [LARGE SCALE GENOMIC DNA]</scope>
    <source>
        <strain evidence="1 2">ATCC 9812</strain>
    </source>
</reference>
<name>E8JPQ8_STREI</name>
<dbReference type="AlphaFoldDB" id="E8JPQ8"/>
<dbReference type="RefSeq" id="WP_004232877.1">
    <property type="nucleotide sequence ID" value="NZ_GL698429.1"/>
</dbReference>